<evidence type="ECO:0000256" key="4">
    <source>
        <dbReference type="ARBA" id="ARBA00022692"/>
    </source>
</evidence>
<keyword evidence="5 7" id="KW-1133">Transmembrane helix</keyword>
<dbReference type="EMBL" id="JAAMPC010000004">
    <property type="protein sequence ID" value="KAG2317862.1"/>
    <property type="molecule type" value="Genomic_DNA"/>
</dbReference>
<proteinExistence type="inferred from homology"/>
<feature type="transmembrane region" description="Helical" evidence="7">
    <location>
        <begin position="134"/>
        <end position="150"/>
    </location>
</feature>
<comment type="function">
    <text evidence="1 7">May be involved in both secretory and endocytic intracellular trafficking in the endosomal/prevacuolar compartments.</text>
</comment>
<comment type="caution">
    <text evidence="8">The sequence shown here is derived from an EMBL/GenBank/DDBJ whole genome shotgun (WGS) entry which is preliminary data.</text>
</comment>
<dbReference type="InterPro" id="IPR004895">
    <property type="entry name" value="Prenylated_rab_accept_PRA1"/>
</dbReference>
<feature type="transmembrane region" description="Helical" evidence="7">
    <location>
        <begin position="156"/>
        <end position="174"/>
    </location>
</feature>
<accession>A0A8X8B1U9</accession>
<evidence type="ECO:0000256" key="6">
    <source>
        <dbReference type="ARBA" id="ARBA00023136"/>
    </source>
</evidence>
<comment type="similarity">
    <text evidence="3 7">Belongs to the PRA1 family.</text>
</comment>
<keyword evidence="4 7" id="KW-0812">Transmembrane</keyword>
<organism evidence="8 9">
    <name type="scientific">Brassica carinata</name>
    <name type="common">Ethiopian mustard</name>
    <name type="synonym">Abyssinian cabbage</name>
    <dbReference type="NCBI Taxonomy" id="52824"/>
    <lineage>
        <taxon>Eukaryota</taxon>
        <taxon>Viridiplantae</taxon>
        <taxon>Streptophyta</taxon>
        <taxon>Embryophyta</taxon>
        <taxon>Tracheophyta</taxon>
        <taxon>Spermatophyta</taxon>
        <taxon>Magnoliopsida</taxon>
        <taxon>eudicotyledons</taxon>
        <taxon>Gunneridae</taxon>
        <taxon>Pentapetalae</taxon>
        <taxon>rosids</taxon>
        <taxon>malvids</taxon>
        <taxon>Brassicales</taxon>
        <taxon>Brassicaceae</taxon>
        <taxon>Brassiceae</taxon>
        <taxon>Brassica</taxon>
    </lineage>
</organism>
<evidence type="ECO:0000313" key="8">
    <source>
        <dbReference type="EMBL" id="KAG2317862.1"/>
    </source>
</evidence>
<evidence type="ECO:0000256" key="1">
    <source>
        <dbReference type="ARBA" id="ARBA00002501"/>
    </source>
</evidence>
<feature type="transmembrane region" description="Helical" evidence="7">
    <location>
        <begin position="72"/>
        <end position="91"/>
    </location>
</feature>
<keyword evidence="7" id="KW-0813">Transport</keyword>
<evidence type="ECO:0000256" key="7">
    <source>
        <dbReference type="RuleBase" id="RU363107"/>
    </source>
</evidence>
<comment type="subcellular location">
    <subcellularLocation>
        <location evidence="2">Endomembrane system</location>
        <topology evidence="2">Multi-pass membrane protein</topology>
    </subcellularLocation>
    <subcellularLocation>
        <location evidence="7">Membrane</location>
        <topology evidence="7">Multi-pass membrane protein</topology>
    </subcellularLocation>
</comment>
<evidence type="ECO:0000256" key="2">
    <source>
        <dbReference type="ARBA" id="ARBA00004127"/>
    </source>
</evidence>
<name>A0A8X8B1U9_BRACI</name>
<dbReference type="AlphaFoldDB" id="A0A8X8B1U9"/>
<dbReference type="Pfam" id="PF03208">
    <property type="entry name" value="PRA1"/>
    <property type="match status" value="1"/>
</dbReference>
<dbReference type="GO" id="GO:0016192">
    <property type="term" value="P:vesicle-mediated transport"/>
    <property type="evidence" value="ECO:0007669"/>
    <property type="project" value="UniProtKB-ARBA"/>
</dbReference>
<dbReference type="PANTHER" id="PTHR19317:SF73">
    <property type="entry name" value="PRA1 FAMILY PROTEIN"/>
    <property type="match status" value="1"/>
</dbReference>
<dbReference type="Proteomes" id="UP000886595">
    <property type="component" value="Unassembled WGS sequence"/>
</dbReference>
<evidence type="ECO:0000256" key="5">
    <source>
        <dbReference type="ARBA" id="ARBA00022989"/>
    </source>
</evidence>
<evidence type="ECO:0000313" key="9">
    <source>
        <dbReference type="Proteomes" id="UP000886595"/>
    </source>
</evidence>
<gene>
    <name evidence="8" type="ORF">Bca52824_020984</name>
</gene>
<dbReference type="GO" id="GO:0005794">
    <property type="term" value="C:Golgi apparatus"/>
    <property type="evidence" value="ECO:0007669"/>
    <property type="project" value="TreeGrafter"/>
</dbReference>
<protein>
    <recommendedName>
        <fullName evidence="7">PRA1 family protein</fullName>
    </recommendedName>
</protein>
<dbReference type="GO" id="GO:0016020">
    <property type="term" value="C:membrane"/>
    <property type="evidence" value="ECO:0007669"/>
    <property type="project" value="UniProtKB-SubCell"/>
</dbReference>
<keyword evidence="9" id="KW-1185">Reference proteome</keyword>
<reference evidence="8 9" key="1">
    <citation type="submission" date="2020-02" db="EMBL/GenBank/DDBJ databases">
        <authorList>
            <person name="Ma Q."/>
            <person name="Huang Y."/>
            <person name="Song X."/>
            <person name="Pei D."/>
        </authorList>
    </citation>
    <scope>NUCLEOTIDE SEQUENCE [LARGE SCALE GENOMIC DNA]</scope>
    <source>
        <strain evidence="8">Sxm20200214</strain>
        <tissue evidence="8">Leaf</tissue>
    </source>
</reference>
<dbReference type="PANTHER" id="PTHR19317">
    <property type="entry name" value="PRENYLATED RAB ACCEPTOR 1-RELATED"/>
    <property type="match status" value="1"/>
</dbReference>
<dbReference type="GO" id="GO:0005783">
    <property type="term" value="C:endoplasmic reticulum"/>
    <property type="evidence" value="ECO:0007669"/>
    <property type="project" value="TreeGrafter"/>
</dbReference>
<keyword evidence="6 7" id="KW-0472">Membrane</keyword>
<feature type="transmembrane region" description="Helical" evidence="7">
    <location>
        <begin position="97"/>
        <end position="113"/>
    </location>
</feature>
<dbReference type="OrthoDB" id="1066859at2759"/>
<sequence length="213" mass="24288">MTNYTTIPTSSHDASPSPVVDVESLSSGNQCTTCAMPRRPWGVMFDVHSMGLPRSLSDASSRFKTNYSYFRTNYGIFFSIIILIAIFVSLIKHPVSLVAFTVLVFIYVFLFNLQDDKDPMELFCCLISDWMIRTVESCLILLTIALLVWTNATYVIFGWPLWIGYVLILIHALVRETEDLFLDEEAATTTESYWNSLRFHVMLALCNLYLSFG</sequence>
<evidence type="ECO:0000256" key="3">
    <source>
        <dbReference type="ARBA" id="ARBA00006483"/>
    </source>
</evidence>